<proteinExistence type="inferred from homology"/>
<evidence type="ECO:0000256" key="4">
    <source>
        <dbReference type="ARBA" id="ARBA00022827"/>
    </source>
</evidence>
<evidence type="ECO:0000256" key="3">
    <source>
        <dbReference type="ARBA" id="ARBA00022630"/>
    </source>
</evidence>
<feature type="domain" description="FAD-binding PCMH-type" evidence="6">
    <location>
        <begin position="31"/>
        <end position="204"/>
    </location>
</feature>
<dbReference type="AlphaFoldDB" id="A0A9P5Z6I3"/>
<reference evidence="7" key="1">
    <citation type="submission" date="2020-11" db="EMBL/GenBank/DDBJ databases">
        <authorList>
            <consortium name="DOE Joint Genome Institute"/>
            <person name="Ahrendt S."/>
            <person name="Riley R."/>
            <person name="Andreopoulos W."/>
            <person name="Labutti K."/>
            <person name="Pangilinan J."/>
            <person name="Ruiz-Duenas F.J."/>
            <person name="Barrasa J.M."/>
            <person name="Sanchez-Garcia M."/>
            <person name="Camarero S."/>
            <person name="Miyauchi S."/>
            <person name="Serrano A."/>
            <person name="Linde D."/>
            <person name="Babiker R."/>
            <person name="Drula E."/>
            <person name="Ayuso-Fernandez I."/>
            <person name="Pacheco R."/>
            <person name="Padilla G."/>
            <person name="Ferreira P."/>
            <person name="Barriuso J."/>
            <person name="Kellner H."/>
            <person name="Castanera R."/>
            <person name="Alfaro M."/>
            <person name="Ramirez L."/>
            <person name="Pisabarro A.G."/>
            <person name="Kuo A."/>
            <person name="Tritt A."/>
            <person name="Lipzen A."/>
            <person name="He G."/>
            <person name="Yan M."/>
            <person name="Ng V."/>
            <person name="Cullen D."/>
            <person name="Martin F."/>
            <person name="Rosso M.-N."/>
            <person name="Henrissat B."/>
            <person name="Hibbett D."/>
            <person name="Martinez A.T."/>
            <person name="Grigoriev I.V."/>
        </authorList>
    </citation>
    <scope>NUCLEOTIDE SEQUENCE</scope>
    <source>
        <strain evidence="7">CIRM-BRFM 674</strain>
    </source>
</reference>
<dbReference type="InterPro" id="IPR012951">
    <property type="entry name" value="BBE"/>
</dbReference>
<dbReference type="Pfam" id="PF01565">
    <property type="entry name" value="FAD_binding_4"/>
    <property type="match status" value="1"/>
</dbReference>
<dbReference type="EMBL" id="MU155167">
    <property type="protein sequence ID" value="KAF9482343.1"/>
    <property type="molecule type" value="Genomic_DNA"/>
</dbReference>
<dbReference type="InterPro" id="IPR016166">
    <property type="entry name" value="FAD-bd_PCMH"/>
</dbReference>
<dbReference type="GO" id="GO:0016491">
    <property type="term" value="F:oxidoreductase activity"/>
    <property type="evidence" value="ECO:0007669"/>
    <property type="project" value="UniProtKB-KW"/>
</dbReference>
<evidence type="ECO:0000259" key="6">
    <source>
        <dbReference type="PROSITE" id="PS51387"/>
    </source>
</evidence>
<name>A0A9P5Z6I3_9AGAR</name>
<keyword evidence="5" id="KW-0560">Oxidoreductase</keyword>
<dbReference type="GO" id="GO:0071949">
    <property type="term" value="F:FAD binding"/>
    <property type="evidence" value="ECO:0007669"/>
    <property type="project" value="InterPro"/>
</dbReference>
<dbReference type="OrthoDB" id="415825at2759"/>
<sequence length="462" mass="50225">MEALKNTGAIVVSKADGEEAYTSALKRNSALSVLEAEYVIYPTEIRHIPAIIAYATSQSPPIEIAVKCGGAHSSTWASSNGGIVIDLARLDAVRVSEDKATVVVQGGTTWGKVYIECQKANVDVVGGPFWFVGVGGYLTGGGYSPFTPERGLAIDNILSAVVVLADGRTVRTSATEEPDLFWAIRGGGNQFGIVVEFTLKAFPPGGPFTVGIIAYPGTEIEKVLKVVQDWKATYTTREKMNITFARPAPHFKPAVTILPWVSQDASGRSAEVLAPFRALKPILDTCAPVPDMLAVSHSLDGLFAVAPPHLTIRGALISDLWTDLMLGLFYNWVAFTEENPDAKSTTVLWELSGADKIAAVGSTETAFHAREPHFWVAIQGRSSAEESVPIMRKFVAESTEYMRRENRKKTGKDAGYFINFAQGEEPIEEVFGPNLPRLRKLKAKYDPKKVWSKGCLIEPDFD</sequence>
<dbReference type="Gene3D" id="3.30.43.10">
    <property type="entry name" value="Uridine Diphospho-n-acetylenolpyruvylglucosamine Reductase, domain 2"/>
    <property type="match status" value="1"/>
</dbReference>
<dbReference type="Gene3D" id="3.30.465.10">
    <property type="match status" value="1"/>
</dbReference>
<dbReference type="InterPro" id="IPR050416">
    <property type="entry name" value="FAD-linked_Oxidoreductase"/>
</dbReference>
<keyword evidence="8" id="KW-1185">Reference proteome</keyword>
<organism evidence="7 8">
    <name type="scientific">Pholiota conissans</name>
    <dbReference type="NCBI Taxonomy" id="109636"/>
    <lineage>
        <taxon>Eukaryota</taxon>
        <taxon>Fungi</taxon>
        <taxon>Dikarya</taxon>
        <taxon>Basidiomycota</taxon>
        <taxon>Agaricomycotina</taxon>
        <taxon>Agaricomycetes</taxon>
        <taxon>Agaricomycetidae</taxon>
        <taxon>Agaricales</taxon>
        <taxon>Agaricineae</taxon>
        <taxon>Strophariaceae</taxon>
        <taxon>Pholiota</taxon>
    </lineage>
</organism>
<comment type="caution">
    <text evidence="7">The sequence shown here is derived from an EMBL/GenBank/DDBJ whole genome shotgun (WGS) entry which is preliminary data.</text>
</comment>
<dbReference type="Proteomes" id="UP000807469">
    <property type="component" value="Unassembled WGS sequence"/>
</dbReference>
<dbReference type="PANTHER" id="PTHR42973:SF39">
    <property type="entry name" value="FAD-BINDING PCMH-TYPE DOMAIN-CONTAINING PROTEIN"/>
    <property type="match status" value="1"/>
</dbReference>
<dbReference type="PANTHER" id="PTHR42973">
    <property type="entry name" value="BINDING OXIDOREDUCTASE, PUTATIVE (AFU_ORTHOLOGUE AFUA_1G17690)-RELATED"/>
    <property type="match status" value="1"/>
</dbReference>
<comment type="similarity">
    <text evidence="2">Belongs to the oxygen-dependent FAD-linked oxidoreductase family.</text>
</comment>
<dbReference type="Pfam" id="PF08031">
    <property type="entry name" value="BBE"/>
    <property type="match status" value="1"/>
</dbReference>
<comment type="cofactor">
    <cofactor evidence="1">
        <name>FAD</name>
        <dbReference type="ChEBI" id="CHEBI:57692"/>
    </cofactor>
</comment>
<keyword evidence="3" id="KW-0285">Flavoprotein</keyword>
<protein>
    <submittedName>
        <fullName evidence="7">FAD-binding domain-containing protein</fullName>
    </submittedName>
</protein>
<dbReference type="PROSITE" id="PS51387">
    <property type="entry name" value="FAD_PCMH"/>
    <property type="match status" value="1"/>
</dbReference>
<evidence type="ECO:0000313" key="8">
    <source>
        <dbReference type="Proteomes" id="UP000807469"/>
    </source>
</evidence>
<keyword evidence="4" id="KW-0274">FAD</keyword>
<dbReference type="InterPro" id="IPR016167">
    <property type="entry name" value="FAD-bd_PCMH_sub1"/>
</dbReference>
<dbReference type="SUPFAM" id="SSF56176">
    <property type="entry name" value="FAD-binding/transporter-associated domain-like"/>
    <property type="match status" value="1"/>
</dbReference>
<evidence type="ECO:0000313" key="7">
    <source>
        <dbReference type="EMBL" id="KAF9482343.1"/>
    </source>
</evidence>
<accession>A0A9P5Z6I3</accession>
<dbReference type="Gene3D" id="3.40.462.20">
    <property type="match status" value="1"/>
</dbReference>
<evidence type="ECO:0000256" key="5">
    <source>
        <dbReference type="ARBA" id="ARBA00023002"/>
    </source>
</evidence>
<gene>
    <name evidence="7" type="ORF">BDN70DRAFT_875263</name>
</gene>
<evidence type="ECO:0000256" key="1">
    <source>
        <dbReference type="ARBA" id="ARBA00001974"/>
    </source>
</evidence>
<evidence type="ECO:0000256" key="2">
    <source>
        <dbReference type="ARBA" id="ARBA00005466"/>
    </source>
</evidence>
<dbReference type="InterPro" id="IPR036318">
    <property type="entry name" value="FAD-bd_PCMH-like_sf"/>
</dbReference>
<dbReference type="InterPro" id="IPR006094">
    <property type="entry name" value="Oxid_FAD_bind_N"/>
</dbReference>
<dbReference type="InterPro" id="IPR016169">
    <property type="entry name" value="FAD-bd_PCMH_sub2"/>
</dbReference>